<dbReference type="GO" id="GO:0005886">
    <property type="term" value="C:plasma membrane"/>
    <property type="evidence" value="ECO:0007669"/>
    <property type="project" value="TreeGrafter"/>
</dbReference>
<dbReference type="PANTHER" id="PTHR12483">
    <property type="entry name" value="SOLUTE CARRIER FAMILY 31 COPPER TRANSPORTERS"/>
    <property type="match status" value="1"/>
</dbReference>
<feature type="compositionally biased region" description="Polar residues" evidence="6">
    <location>
        <begin position="129"/>
        <end position="139"/>
    </location>
</feature>
<feature type="region of interest" description="Disordered" evidence="6">
    <location>
        <begin position="128"/>
        <end position="148"/>
    </location>
</feature>
<evidence type="ECO:0000256" key="3">
    <source>
        <dbReference type="ARBA" id="ARBA00022989"/>
    </source>
</evidence>
<evidence type="ECO:0000256" key="6">
    <source>
        <dbReference type="SAM" id="MobiDB-lite"/>
    </source>
</evidence>
<keyword evidence="2 5" id="KW-0812">Transmembrane</keyword>
<keyword evidence="4 5" id="KW-0472">Membrane</keyword>
<evidence type="ECO:0000256" key="4">
    <source>
        <dbReference type="ARBA" id="ARBA00023136"/>
    </source>
</evidence>
<evidence type="ECO:0000313" key="7">
    <source>
        <dbReference type="EMBL" id="KAJ3260439.1"/>
    </source>
</evidence>
<dbReference type="EMBL" id="JADGKB010000011">
    <property type="protein sequence ID" value="KAJ3260439.1"/>
    <property type="molecule type" value="Genomic_DNA"/>
</dbReference>
<protein>
    <recommendedName>
        <fullName evidence="5">Copper transport protein</fullName>
    </recommendedName>
</protein>
<evidence type="ECO:0000256" key="2">
    <source>
        <dbReference type="ARBA" id="ARBA00022692"/>
    </source>
</evidence>
<name>A0AAD5UKC4_9FUNG</name>
<accession>A0AAD5UKC4</accession>
<comment type="caution">
    <text evidence="7">The sequence shown here is derived from an EMBL/GenBank/DDBJ whole genome shotgun (WGS) entry which is preliminary data.</text>
</comment>
<keyword evidence="8" id="KW-1185">Reference proteome</keyword>
<dbReference type="PANTHER" id="PTHR12483:SF27">
    <property type="entry name" value="COPPER TRANSPORT PROTEIN CTR1"/>
    <property type="match status" value="1"/>
</dbReference>
<dbReference type="AlphaFoldDB" id="A0AAD5UKC4"/>
<evidence type="ECO:0000256" key="5">
    <source>
        <dbReference type="RuleBase" id="RU367022"/>
    </source>
</evidence>
<dbReference type="Pfam" id="PF04145">
    <property type="entry name" value="Ctr"/>
    <property type="match status" value="1"/>
</dbReference>
<organism evidence="7 8">
    <name type="scientific">Boothiomyces macroporosus</name>
    <dbReference type="NCBI Taxonomy" id="261099"/>
    <lineage>
        <taxon>Eukaryota</taxon>
        <taxon>Fungi</taxon>
        <taxon>Fungi incertae sedis</taxon>
        <taxon>Chytridiomycota</taxon>
        <taxon>Chytridiomycota incertae sedis</taxon>
        <taxon>Chytridiomycetes</taxon>
        <taxon>Rhizophydiales</taxon>
        <taxon>Terramycetaceae</taxon>
        <taxon>Boothiomyces</taxon>
    </lineage>
</organism>
<evidence type="ECO:0000256" key="1">
    <source>
        <dbReference type="ARBA" id="ARBA00004141"/>
    </source>
</evidence>
<evidence type="ECO:0000313" key="8">
    <source>
        <dbReference type="Proteomes" id="UP001210925"/>
    </source>
</evidence>
<dbReference type="InterPro" id="IPR007274">
    <property type="entry name" value="Cop_transporter"/>
</dbReference>
<reference evidence="7" key="1">
    <citation type="submission" date="2020-05" db="EMBL/GenBank/DDBJ databases">
        <title>Phylogenomic resolution of chytrid fungi.</title>
        <authorList>
            <person name="Stajich J.E."/>
            <person name="Amses K."/>
            <person name="Simmons R."/>
            <person name="Seto K."/>
            <person name="Myers J."/>
            <person name="Bonds A."/>
            <person name="Quandt C.A."/>
            <person name="Barry K."/>
            <person name="Liu P."/>
            <person name="Grigoriev I."/>
            <person name="Longcore J.E."/>
            <person name="James T.Y."/>
        </authorList>
    </citation>
    <scope>NUCLEOTIDE SEQUENCE</scope>
    <source>
        <strain evidence="7">PLAUS21</strain>
    </source>
</reference>
<keyword evidence="5" id="KW-0187">Copper transport</keyword>
<sequence length="300" mass="34596">MDMDGCEKCEGTKMNKCEVFKVYTDLCIAMPYMSQCRDYRTMCSWDPSLPFCDPELSVNGPAMKMYFHWGIKDYVLFQSWVPFSSFSYFLACLFCFLTGIGYEYLLYFNQSLEAKWRHKEEEIRLPQPDTISLQESNGPRTPPHPVMEEDSPLMNVYPDQSQKSYWSPFSIRLCRSALRFVTIGAATNLANQQKIISEHYIALASFTDPLVKVTGISDIKAQFRALTYFKKITVKKHSITTSSLNDAEVVVIDATISYNIFWMFYLHVRTVTKFEFAASGLIRRQEDLWSIADMVGALPL</sequence>
<dbReference type="Proteomes" id="UP001210925">
    <property type="component" value="Unassembled WGS sequence"/>
</dbReference>
<keyword evidence="5" id="KW-0813">Transport</keyword>
<comment type="subcellular location">
    <subcellularLocation>
        <location evidence="1 5">Membrane</location>
        <topology evidence="1 5">Multi-pass membrane protein</topology>
    </subcellularLocation>
</comment>
<keyword evidence="3 5" id="KW-1133">Transmembrane helix</keyword>
<keyword evidence="5" id="KW-0186">Copper</keyword>
<dbReference type="GO" id="GO:0005375">
    <property type="term" value="F:copper ion transmembrane transporter activity"/>
    <property type="evidence" value="ECO:0007669"/>
    <property type="project" value="UniProtKB-UniRule"/>
</dbReference>
<proteinExistence type="inferred from homology"/>
<keyword evidence="5" id="KW-0406">Ion transport</keyword>
<feature type="transmembrane region" description="Helical" evidence="5">
    <location>
        <begin position="86"/>
        <end position="107"/>
    </location>
</feature>
<comment type="similarity">
    <text evidence="5">Belongs to the copper transporter (Ctr) (TC 1.A.56) family. SLC31A subfamily.</text>
</comment>
<gene>
    <name evidence="7" type="ORF">HK103_000581</name>
</gene>